<evidence type="ECO:0000313" key="5">
    <source>
        <dbReference type="Proteomes" id="UP000741360"/>
    </source>
</evidence>
<reference evidence="4" key="1">
    <citation type="submission" date="2020-07" db="EMBL/GenBank/DDBJ databases">
        <title>Huge and variable diversity of episymbiotic CPR bacteria and DPANN archaea in groundwater ecosystems.</title>
        <authorList>
            <person name="He C.Y."/>
            <person name="Keren R."/>
            <person name="Whittaker M."/>
            <person name="Farag I.F."/>
            <person name="Doudna J."/>
            <person name="Cate J.H.D."/>
            <person name="Banfield J.F."/>
        </authorList>
    </citation>
    <scope>NUCLEOTIDE SEQUENCE</scope>
    <source>
        <strain evidence="4">NC_groundwater_717_Ag_S-0.2um_59_8</strain>
    </source>
</reference>
<feature type="modified residue" description="4-aspartylphosphate" evidence="2">
    <location>
        <position position="57"/>
    </location>
</feature>
<dbReference type="CDD" id="cd17574">
    <property type="entry name" value="REC_OmpR"/>
    <property type="match status" value="1"/>
</dbReference>
<dbReference type="SUPFAM" id="SSF52172">
    <property type="entry name" value="CheY-like"/>
    <property type="match status" value="1"/>
</dbReference>
<dbReference type="InterPro" id="IPR050595">
    <property type="entry name" value="Bact_response_regulator"/>
</dbReference>
<dbReference type="Proteomes" id="UP000741360">
    <property type="component" value="Unassembled WGS sequence"/>
</dbReference>
<accession>A0A932GNJ7</accession>
<evidence type="ECO:0000256" key="2">
    <source>
        <dbReference type="PROSITE-ProRule" id="PRU00169"/>
    </source>
</evidence>
<dbReference type="PANTHER" id="PTHR44591:SF3">
    <property type="entry name" value="RESPONSE REGULATORY DOMAIN-CONTAINING PROTEIN"/>
    <property type="match status" value="1"/>
</dbReference>
<dbReference type="EMBL" id="JACPSX010000064">
    <property type="protein sequence ID" value="MBI3014208.1"/>
    <property type="molecule type" value="Genomic_DNA"/>
</dbReference>
<evidence type="ECO:0000313" key="4">
    <source>
        <dbReference type="EMBL" id="MBI3014208.1"/>
    </source>
</evidence>
<keyword evidence="1 2" id="KW-0597">Phosphoprotein</keyword>
<evidence type="ECO:0000256" key="1">
    <source>
        <dbReference type="ARBA" id="ARBA00022553"/>
    </source>
</evidence>
<dbReference type="InterPro" id="IPR011006">
    <property type="entry name" value="CheY-like_superfamily"/>
</dbReference>
<dbReference type="PROSITE" id="PS50110">
    <property type="entry name" value="RESPONSE_REGULATORY"/>
    <property type="match status" value="1"/>
</dbReference>
<dbReference type="InterPro" id="IPR001789">
    <property type="entry name" value="Sig_transdc_resp-reg_receiver"/>
</dbReference>
<protein>
    <submittedName>
        <fullName evidence="4">Response regulator</fullName>
    </submittedName>
</protein>
<dbReference type="SMART" id="SM00448">
    <property type="entry name" value="REC"/>
    <property type="match status" value="1"/>
</dbReference>
<proteinExistence type="predicted"/>
<gene>
    <name evidence="4" type="ORF">HYY65_03875</name>
</gene>
<evidence type="ECO:0000259" key="3">
    <source>
        <dbReference type="PROSITE" id="PS50110"/>
    </source>
</evidence>
<organism evidence="4 5">
    <name type="scientific">Tectimicrobiota bacterium</name>
    <dbReference type="NCBI Taxonomy" id="2528274"/>
    <lineage>
        <taxon>Bacteria</taxon>
        <taxon>Pseudomonadati</taxon>
        <taxon>Nitrospinota/Tectimicrobiota group</taxon>
        <taxon>Candidatus Tectimicrobiota</taxon>
    </lineage>
</organism>
<dbReference type="Gene3D" id="3.40.50.2300">
    <property type="match status" value="1"/>
</dbReference>
<comment type="caution">
    <text evidence="4">The sequence shown here is derived from an EMBL/GenBank/DDBJ whole genome shotgun (WGS) entry which is preliminary data.</text>
</comment>
<dbReference type="GO" id="GO:0000160">
    <property type="term" value="P:phosphorelay signal transduction system"/>
    <property type="evidence" value="ECO:0007669"/>
    <property type="project" value="InterPro"/>
</dbReference>
<dbReference type="Pfam" id="PF00072">
    <property type="entry name" value="Response_reg"/>
    <property type="match status" value="1"/>
</dbReference>
<dbReference type="PANTHER" id="PTHR44591">
    <property type="entry name" value="STRESS RESPONSE REGULATOR PROTEIN 1"/>
    <property type="match status" value="1"/>
</dbReference>
<feature type="domain" description="Response regulatory" evidence="3">
    <location>
        <begin position="8"/>
        <end position="122"/>
    </location>
</feature>
<dbReference type="AlphaFoldDB" id="A0A932GNJ7"/>
<name>A0A932GNJ7_UNCTE</name>
<sequence length="145" mass="16121">MNPERTPTLLVVDDNREYSRALAKIFERAGYRVCTAGDGQEALRILTDRPFDLVITDLEMPRMNGLELLRSIRAMSPHVPVLILTAFGEWTTYIEALDCGCEDYLSKSVHRDKILMAARKALARRGIRAPHASATNSAEGEGGTM</sequence>